<feature type="chain" id="PRO_5036221137" description="Ig-like domain-containing protein" evidence="1">
    <location>
        <begin position="19"/>
        <end position="269"/>
    </location>
</feature>
<feature type="signal peptide" evidence="1">
    <location>
        <begin position="1"/>
        <end position="18"/>
    </location>
</feature>
<feature type="domain" description="Ig-like" evidence="2">
    <location>
        <begin position="36"/>
        <end position="151"/>
    </location>
</feature>
<dbReference type="InterPro" id="IPR007110">
    <property type="entry name" value="Ig-like_dom"/>
</dbReference>
<dbReference type="EMBL" id="CAJFDH010000003">
    <property type="protein sequence ID" value="CAD5217193.1"/>
    <property type="molecule type" value="Genomic_DNA"/>
</dbReference>
<accession>A0A811KLW5</accession>
<protein>
    <recommendedName>
        <fullName evidence="2">Ig-like domain-containing protein</fullName>
    </recommendedName>
</protein>
<sequence>MGLVVYLLLLWSQTIVDAFPLSAALHGAVLNARRCPPLSDVASLSFAEPPHVVVRDEEQFACKRLVECDVMTSPPETNVYWFVNQEMVHSVAQRDITLEENPEQTILGVSQTRHRFCLDPFLKPGQENTVKCRVQSSCKSDVIIESPPLVTMGPSHANPPLTKYSPQAPLITLVTATRMEIAGQFVQLFCHATGKPKPSIEWMVLDDVEEGKVYPVSAFKEFIYMLEGGDILINTAATDRASITLQCNASNEDGYDAAESSLIILAANE</sequence>
<proteinExistence type="predicted"/>
<dbReference type="Gene3D" id="2.60.40.10">
    <property type="entry name" value="Immunoglobulins"/>
    <property type="match status" value="1"/>
</dbReference>
<organism evidence="3 4">
    <name type="scientific">Bursaphelenchus okinawaensis</name>
    <dbReference type="NCBI Taxonomy" id="465554"/>
    <lineage>
        <taxon>Eukaryota</taxon>
        <taxon>Metazoa</taxon>
        <taxon>Ecdysozoa</taxon>
        <taxon>Nematoda</taxon>
        <taxon>Chromadorea</taxon>
        <taxon>Rhabditida</taxon>
        <taxon>Tylenchina</taxon>
        <taxon>Tylenchomorpha</taxon>
        <taxon>Aphelenchoidea</taxon>
        <taxon>Aphelenchoididae</taxon>
        <taxon>Bursaphelenchus</taxon>
    </lineage>
</organism>
<dbReference type="SUPFAM" id="SSF48726">
    <property type="entry name" value="Immunoglobulin"/>
    <property type="match status" value="1"/>
</dbReference>
<dbReference type="Proteomes" id="UP000614601">
    <property type="component" value="Unassembled WGS sequence"/>
</dbReference>
<dbReference type="InterPro" id="IPR036179">
    <property type="entry name" value="Ig-like_dom_sf"/>
</dbReference>
<dbReference type="Proteomes" id="UP000783686">
    <property type="component" value="Unassembled WGS sequence"/>
</dbReference>
<keyword evidence="1" id="KW-0732">Signal</keyword>
<evidence type="ECO:0000313" key="4">
    <source>
        <dbReference type="Proteomes" id="UP000614601"/>
    </source>
</evidence>
<dbReference type="EMBL" id="CAJFCW020000003">
    <property type="protein sequence ID" value="CAG9107294.1"/>
    <property type="molecule type" value="Genomic_DNA"/>
</dbReference>
<name>A0A811KLW5_9BILA</name>
<evidence type="ECO:0000256" key="1">
    <source>
        <dbReference type="SAM" id="SignalP"/>
    </source>
</evidence>
<dbReference type="OrthoDB" id="5780607at2759"/>
<evidence type="ECO:0000259" key="2">
    <source>
        <dbReference type="PROSITE" id="PS50835"/>
    </source>
</evidence>
<evidence type="ECO:0000313" key="3">
    <source>
        <dbReference type="EMBL" id="CAD5217193.1"/>
    </source>
</evidence>
<reference evidence="3" key="1">
    <citation type="submission" date="2020-09" db="EMBL/GenBank/DDBJ databases">
        <authorList>
            <person name="Kikuchi T."/>
        </authorList>
    </citation>
    <scope>NUCLEOTIDE SEQUENCE</scope>
    <source>
        <strain evidence="3">SH1</strain>
    </source>
</reference>
<feature type="domain" description="Ig-like" evidence="2">
    <location>
        <begin position="169"/>
        <end position="263"/>
    </location>
</feature>
<dbReference type="InterPro" id="IPR013783">
    <property type="entry name" value="Ig-like_fold"/>
</dbReference>
<gene>
    <name evidence="3" type="ORF">BOKJ2_LOCUS6965</name>
</gene>
<keyword evidence="4" id="KW-1185">Reference proteome</keyword>
<dbReference type="AlphaFoldDB" id="A0A811KLW5"/>
<dbReference type="PROSITE" id="PS50835">
    <property type="entry name" value="IG_LIKE"/>
    <property type="match status" value="2"/>
</dbReference>
<comment type="caution">
    <text evidence="3">The sequence shown here is derived from an EMBL/GenBank/DDBJ whole genome shotgun (WGS) entry which is preliminary data.</text>
</comment>